<dbReference type="AlphaFoldDB" id="A0A401PHF7"/>
<accession>A0A401PHF7</accession>
<dbReference type="Pfam" id="PF00028">
    <property type="entry name" value="Cadherin"/>
    <property type="match status" value="2"/>
</dbReference>
<dbReference type="PANTHER" id="PTHR24027:SF438">
    <property type="entry name" value="CADHERIN 23"/>
    <property type="match status" value="1"/>
</dbReference>
<comment type="subcellular location">
    <subcellularLocation>
        <location evidence="1">Membrane</location>
    </subcellularLocation>
</comment>
<dbReference type="GO" id="GO:0005509">
    <property type="term" value="F:calcium ion binding"/>
    <property type="evidence" value="ECO:0007669"/>
    <property type="project" value="UniProtKB-UniRule"/>
</dbReference>
<feature type="domain" description="Cadherin" evidence="6">
    <location>
        <begin position="311"/>
        <end position="413"/>
    </location>
</feature>
<name>A0A401PHF7_SCYTO</name>
<evidence type="ECO:0000313" key="8">
    <source>
        <dbReference type="Proteomes" id="UP000288216"/>
    </source>
</evidence>
<dbReference type="GO" id="GO:0016477">
    <property type="term" value="P:cell migration"/>
    <property type="evidence" value="ECO:0007669"/>
    <property type="project" value="TreeGrafter"/>
</dbReference>
<evidence type="ECO:0000313" key="7">
    <source>
        <dbReference type="EMBL" id="GCB72573.1"/>
    </source>
</evidence>
<dbReference type="Proteomes" id="UP000288216">
    <property type="component" value="Unassembled WGS sequence"/>
</dbReference>
<dbReference type="InterPro" id="IPR020894">
    <property type="entry name" value="Cadherin_CS"/>
</dbReference>
<sequence>MGGADTGHITTLKVFNFELETMATHVLQVELATSNYSDTKFLRVLIQNVNEPPKCEDPKFVAGTASVDVADNIDKGTSIYHIHAEDEDNGDILKKCRLAIQVEDQHNLFCQGTLVVNVRDMNDEPPVFKKDLKDTVHVLESEPVGKIIAKVEALDRDENDTVIYRFAKPEDIFALGESKECCAFCSNVTWFALDSGDITLVKPLDYDNTDLRKVYLLPILAFDNDLKHTATQTLTFAVLNDQNEAAKYFQLDTNSGIISRTDQPLDYDNGVKQQYSLSISVTEVGKVPSKSCTGTITINIQNTNDESPIYINAPAVINVNDNQAAGTVIAKFTATDRDLDDQVFYEFASNHKGFTLDEETGVLKLAYPADYEDIKFPHTQILEIRVYDTGRVHSVTTAVTINIIDINDNAPQCRPTLYNVVLAETNPPGSIVASLDCWDDDLTTPNNLLTYTMALDTFSKDRFVNQKNEILVSMQS</sequence>
<dbReference type="EMBL" id="BFAA01000495">
    <property type="protein sequence ID" value="GCB72573.1"/>
    <property type="molecule type" value="Genomic_DNA"/>
</dbReference>
<gene>
    <name evidence="7" type="ORF">scyTo_0002068</name>
</gene>
<proteinExistence type="predicted"/>
<dbReference type="OrthoDB" id="9949162at2759"/>
<evidence type="ECO:0000256" key="3">
    <source>
        <dbReference type="ARBA" id="ARBA00022837"/>
    </source>
</evidence>
<evidence type="ECO:0000256" key="4">
    <source>
        <dbReference type="ARBA" id="ARBA00023136"/>
    </source>
</evidence>
<dbReference type="PROSITE" id="PS50268">
    <property type="entry name" value="CADHERIN_2"/>
    <property type="match status" value="4"/>
</dbReference>
<comment type="caution">
    <text evidence="7">The sequence shown here is derived from an EMBL/GenBank/DDBJ whole genome shotgun (WGS) entry which is preliminary data.</text>
</comment>
<feature type="domain" description="Cadherin" evidence="6">
    <location>
        <begin position="214"/>
        <end position="310"/>
    </location>
</feature>
<dbReference type="PRINTS" id="PR00205">
    <property type="entry name" value="CADHERIN"/>
</dbReference>
<evidence type="ECO:0000256" key="1">
    <source>
        <dbReference type="ARBA" id="ARBA00004370"/>
    </source>
</evidence>
<keyword evidence="4" id="KW-0472">Membrane</keyword>
<organism evidence="7 8">
    <name type="scientific">Scyliorhinus torazame</name>
    <name type="common">Cloudy catshark</name>
    <name type="synonym">Catulus torazame</name>
    <dbReference type="NCBI Taxonomy" id="75743"/>
    <lineage>
        <taxon>Eukaryota</taxon>
        <taxon>Metazoa</taxon>
        <taxon>Chordata</taxon>
        <taxon>Craniata</taxon>
        <taxon>Vertebrata</taxon>
        <taxon>Chondrichthyes</taxon>
        <taxon>Elasmobranchii</taxon>
        <taxon>Galeomorphii</taxon>
        <taxon>Galeoidea</taxon>
        <taxon>Carcharhiniformes</taxon>
        <taxon>Scyliorhinidae</taxon>
        <taxon>Scyliorhinus</taxon>
    </lineage>
</organism>
<evidence type="ECO:0000259" key="6">
    <source>
        <dbReference type="PROSITE" id="PS50268"/>
    </source>
</evidence>
<dbReference type="Gene3D" id="2.60.40.60">
    <property type="entry name" value="Cadherins"/>
    <property type="match status" value="4"/>
</dbReference>
<feature type="domain" description="Cadherin" evidence="6">
    <location>
        <begin position="130"/>
        <end position="210"/>
    </location>
</feature>
<dbReference type="GO" id="GO:0008013">
    <property type="term" value="F:beta-catenin binding"/>
    <property type="evidence" value="ECO:0007669"/>
    <property type="project" value="TreeGrafter"/>
</dbReference>
<keyword evidence="3 5" id="KW-0106">Calcium</keyword>
<dbReference type="InterPro" id="IPR002126">
    <property type="entry name" value="Cadherin-like_dom"/>
</dbReference>
<keyword evidence="2" id="KW-0677">Repeat</keyword>
<dbReference type="GO" id="GO:0007156">
    <property type="term" value="P:homophilic cell adhesion via plasma membrane adhesion molecules"/>
    <property type="evidence" value="ECO:0007669"/>
    <property type="project" value="InterPro"/>
</dbReference>
<reference evidence="7 8" key="1">
    <citation type="journal article" date="2018" name="Nat. Ecol. Evol.">
        <title>Shark genomes provide insights into elasmobranch evolution and the origin of vertebrates.</title>
        <authorList>
            <person name="Hara Y"/>
            <person name="Yamaguchi K"/>
            <person name="Onimaru K"/>
            <person name="Kadota M"/>
            <person name="Koyanagi M"/>
            <person name="Keeley SD"/>
            <person name="Tatsumi K"/>
            <person name="Tanaka K"/>
            <person name="Motone F"/>
            <person name="Kageyama Y"/>
            <person name="Nozu R"/>
            <person name="Adachi N"/>
            <person name="Nishimura O"/>
            <person name="Nakagawa R"/>
            <person name="Tanegashima C"/>
            <person name="Kiyatake I"/>
            <person name="Matsumoto R"/>
            <person name="Murakumo K"/>
            <person name="Nishida K"/>
            <person name="Terakita A"/>
            <person name="Kuratani S"/>
            <person name="Sato K"/>
            <person name="Hyodo S Kuraku.S."/>
        </authorList>
    </citation>
    <scope>NUCLEOTIDE SEQUENCE [LARGE SCALE GENOMIC DNA]</scope>
</reference>
<dbReference type="PANTHER" id="PTHR24027">
    <property type="entry name" value="CADHERIN-23"/>
    <property type="match status" value="1"/>
</dbReference>
<dbReference type="SUPFAM" id="SSF49313">
    <property type="entry name" value="Cadherin-like"/>
    <property type="match status" value="4"/>
</dbReference>
<keyword evidence="8" id="KW-1185">Reference proteome</keyword>
<dbReference type="PROSITE" id="PS00232">
    <property type="entry name" value="CADHERIN_1"/>
    <property type="match status" value="1"/>
</dbReference>
<protein>
    <recommendedName>
        <fullName evidence="6">Cadherin domain-containing protein</fullName>
    </recommendedName>
</protein>
<evidence type="ECO:0000256" key="5">
    <source>
        <dbReference type="PROSITE-ProRule" id="PRU00043"/>
    </source>
</evidence>
<dbReference type="STRING" id="75743.A0A401PHF7"/>
<dbReference type="GO" id="GO:0045296">
    <property type="term" value="F:cadherin binding"/>
    <property type="evidence" value="ECO:0007669"/>
    <property type="project" value="TreeGrafter"/>
</dbReference>
<dbReference type="OMA" id="LETMATH"/>
<feature type="domain" description="Cadherin" evidence="6">
    <location>
        <begin position="64"/>
        <end position="128"/>
    </location>
</feature>
<dbReference type="InterPro" id="IPR039808">
    <property type="entry name" value="Cadherin"/>
</dbReference>
<dbReference type="InterPro" id="IPR015919">
    <property type="entry name" value="Cadherin-like_sf"/>
</dbReference>
<dbReference type="SMART" id="SM00112">
    <property type="entry name" value="CA"/>
    <property type="match status" value="2"/>
</dbReference>
<evidence type="ECO:0000256" key="2">
    <source>
        <dbReference type="ARBA" id="ARBA00022737"/>
    </source>
</evidence>
<dbReference type="GO" id="GO:0016342">
    <property type="term" value="C:catenin complex"/>
    <property type="evidence" value="ECO:0007669"/>
    <property type="project" value="TreeGrafter"/>
</dbReference>
<dbReference type="CDD" id="cd11304">
    <property type="entry name" value="Cadherin_repeat"/>
    <property type="match status" value="3"/>
</dbReference>